<dbReference type="EMBL" id="JAVYJV010000013">
    <property type="protein sequence ID" value="KAK4356067.1"/>
    <property type="molecule type" value="Genomic_DNA"/>
</dbReference>
<evidence type="ECO:0000313" key="2">
    <source>
        <dbReference type="Proteomes" id="UP001291623"/>
    </source>
</evidence>
<dbReference type="Proteomes" id="UP001291623">
    <property type="component" value="Unassembled WGS sequence"/>
</dbReference>
<sequence length="115" mass="12674">MDNSRPNLLEEAFGIGSATKWGRGVLVGDCVETGGAFLLHQFLKLSLHPDSSNVVIFVAFAHPFLTMNAFPQDVNNSVYRLALIKSFPLPYDDNLSLYKTVAREVPSGRSMVSTR</sequence>
<proteinExistence type="predicted"/>
<evidence type="ECO:0000313" key="1">
    <source>
        <dbReference type="EMBL" id="KAK4356067.1"/>
    </source>
</evidence>
<gene>
    <name evidence="1" type="ORF">RND71_025038</name>
</gene>
<comment type="caution">
    <text evidence="1">The sequence shown here is derived from an EMBL/GenBank/DDBJ whole genome shotgun (WGS) entry which is preliminary data.</text>
</comment>
<name>A0AAE1RRI5_9SOLA</name>
<keyword evidence="2" id="KW-1185">Reference proteome</keyword>
<reference evidence="1" key="1">
    <citation type="submission" date="2023-12" db="EMBL/GenBank/DDBJ databases">
        <title>Genome assembly of Anisodus tanguticus.</title>
        <authorList>
            <person name="Wang Y.-J."/>
        </authorList>
    </citation>
    <scope>NUCLEOTIDE SEQUENCE</scope>
    <source>
        <strain evidence="1">KB-2021</strain>
        <tissue evidence="1">Leaf</tissue>
    </source>
</reference>
<protein>
    <submittedName>
        <fullName evidence="1">Uncharacterized protein</fullName>
    </submittedName>
</protein>
<organism evidence="1 2">
    <name type="scientific">Anisodus tanguticus</name>
    <dbReference type="NCBI Taxonomy" id="243964"/>
    <lineage>
        <taxon>Eukaryota</taxon>
        <taxon>Viridiplantae</taxon>
        <taxon>Streptophyta</taxon>
        <taxon>Embryophyta</taxon>
        <taxon>Tracheophyta</taxon>
        <taxon>Spermatophyta</taxon>
        <taxon>Magnoliopsida</taxon>
        <taxon>eudicotyledons</taxon>
        <taxon>Gunneridae</taxon>
        <taxon>Pentapetalae</taxon>
        <taxon>asterids</taxon>
        <taxon>lamiids</taxon>
        <taxon>Solanales</taxon>
        <taxon>Solanaceae</taxon>
        <taxon>Solanoideae</taxon>
        <taxon>Hyoscyameae</taxon>
        <taxon>Anisodus</taxon>
    </lineage>
</organism>
<accession>A0AAE1RRI5</accession>
<dbReference type="AlphaFoldDB" id="A0AAE1RRI5"/>